<dbReference type="InterPro" id="IPR053201">
    <property type="entry name" value="Flavunoidine_N-MTase"/>
</dbReference>
<dbReference type="GO" id="GO:0008168">
    <property type="term" value="F:methyltransferase activity"/>
    <property type="evidence" value="ECO:0007669"/>
    <property type="project" value="UniProtKB-KW"/>
</dbReference>
<reference evidence="4" key="1">
    <citation type="submission" date="2016-10" db="EMBL/GenBank/DDBJ databases">
        <title>Pseudomonas frederiksbergensis ERGS4:02 complete genome.</title>
        <authorList>
            <person name="Kumar R."/>
            <person name="Acharya V."/>
            <person name="Singh D."/>
        </authorList>
    </citation>
    <scope>NUCLEOTIDE SEQUENCE [LARGE SCALE GENOMIC DNA]</scope>
    <source>
        <strain evidence="4">ERGS4:02</strain>
    </source>
</reference>
<keyword evidence="3" id="KW-0489">Methyltransferase</keyword>
<dbReference type="Proteomes" id="UP000182567">
    <property type="component" value="Chromosome"/>
</dbReference>
<evidence type="ECO:0000313" key="3">
    <source>
        <dbReference type="EMBL" id="APC17504.1"/>
    </source>
</evidence>
<dbReference type="GeneID" id="46910137"/>
<feature type="domain" description="Post-SET" evidence="2">
    <location>
        <begin position="135"/>
        <end position="151"/>
    </location>
</feature>
<keyword evidence="1 3" id="KW-0808">Transferase</keyword>
<dbReference type="InterPro" id="IPR003616">
    <property type="entry name" value="Post-SET_dom"/>
</dbReference>
<sequence length="174" mass="19766">MKPQAKDKARPLPRECIYPYDELSTLQGYPSRTDFTVFQTNDGRGAAITAQRDYLRISRICRVSGLLTHARHLHTVQLAPGIHVYDPFFSGLLLHACDPNVFLDMSEMWLWALQDIKPGSVLCMDYASTEDKLVPQFACQCGSPDCRGWITGYDDPPNAEGLKFLQHWHRHSPC</sequence>
<dbReference type="AlphaFoldDB" id="A0A1J0ENT5"/>
<evidence type="ECO:0000256" key="1">
    <source>
        <dbReference type="ARBA" id="ARBA00022679"/>
    </source>
</evidence>
<dbReference type="InterPro" id="IPR046341">
    <property type="entry name" value="SET_dom_sf"/>
</dbReference>
<dbReference type="RefSeq" id="WP_071553318.1">
    <property type="nucleotide sequence ID" value="NZ_CP017886.1"/>
</dbReference>
<dbReference type="SUPFAM" id="SSF82199">
    <property type="entry name" value="SET domain"/>
    <property type="match status" value="1"/>
</dbReference>
<dbReference type="Gene3D" id="2.170.270.10">
    <property type="entry name" value="SET domain"/>
    <property type="match status" value="1"/>
</dbReference>
<dbReference type="GO" id="GO:0032259">
    <property type="term" value="P:methylation"/>
    <property type="evidence" value="ECO:0007669"/>
    <property type="project" value="UniProtKB-KW"/>
</dbReference>
<evidence type="ECO:0000259" key="2">
    <source>
        <dbReference type="PROSITE" id="PS50868"/>
    </source>
</evidence>
<dbReference type="PANTHER" id="PTHR12350">
    <property type="entry name" value="HISTONE-LYSINE N-METHYLTRANSFERASE-RELATED"/>
    <property type="match status" value="1"/>
</dbReference>
<accession>A0A1J0ENT5</accession>
<protein>
    <submittedName>
        <fullName evidence="3">Lysine methyltransferase</fullName>
    </submittedName>
</protein>
<proteinExistence type="predicted"/>
<evidence type="ECO:0000313" key="4">
    <source>
        <dbReference type="Proteomes" id="UP000182567"/>
    </source>
</evidence>
<organism evidence="3 4">
    <name type="scientific">Pseudomonas frederiksbergensis</name>
    <dbReference type="NCBI Taxonomy" id="104087"/>
    <lineage>
        <taxon>Bacteria</taxon>
        <taxon>Pseudomonadati</taxon>
        <taxon>Pseudomonadota</taxon>
        <taxon>Gammaproteobacteria</taxon>
        <taxon>Pseudomonadales</taxon>
        <taxon>Pseudomonadaceae</taxon>
        <taxon>Pseudomonas</taxon>
    </lineage>
</organism>
<name>A0A1J0ENT5_9PSED</name>
<dbReference type="OrthoDB" id="9790349at2"/>
<dbReference type="EMBL" id="CP017886">
    <property type="protein sequence ID" value="APC17504.1"/>
    <property type="molecule type" value="Genomic_DNA"/>
</dbReference>
<dbReference type="PROSITE" id="PS50868">
    <property type="entry name" value="POST_SET"/>
    <property type="match status" value="1"/>
</dbReference>
<gene>
    <name evidence="3" type="ORF">BLL42_17850</name>
</gene>